<protein>
    <submittedName>
        <fullName evidence="2">LPXTG cell wall anchor domain-containing protein</fullName>
    </submittedName>
</protein>
<dbReference type="KEGG" id="cchv:BTM20_02850"/>
<reference evidence="2 3" key="1">
    <citation type="submission" date="2021-08" db="EMBL/GenBank/DDBJ databases">
        <title>Genome sequence analysis of Clostridium chauvoei strains of European origin and evaluation of typing options for outbreak investigations.</title>
        <authorList>
            <person name="Abdel-Glil M."/>
            <person name="Thomas P."/>
            <person name="Seyboldt C."/>
        </authorList>
    </citation>
    <scope>NUCLEOTIDE SEQUENCE [LARGE SCALE GENOMIC DNA]</scope>
    <source>
        <strain evidence="2 3">S0260-09</strain>
    </source>
</reference>
<evidence type="ECO:0000313" key="2">
    <source>
        <dbReference type="EMBL" id="MBX7289922.1"/>
    </source>
</evidence>
<dbReference type="NCBIfam" id="TIGR01167">
    <property type="entry name" value="LPXTG_anchor"/>
    <property type="match status" value="1"/>
</dbReference>
<gene>
    <name evidence="2" type="ORF">K4H94_02505</name>
</gene>
<keyword evidence="1" id="KW-0812">Transmembrane</keyword>
<dbReference type="AlphaFoldDB" id="A0ABD4REH8"/>
<sequence length="226" mass="26231">MKRVLKIVMVTFIFSFIFTTKTFALEKIPSNIKLEGNSEGISFQENKDEFLNIDNLLPGDWYQGVIDIENKHSKPIELYMRLEKDPKLEEYHLLDKLNLKVKLGEKEIYNDVISKADELNENIFLGIFKKGDKEKLTIEIFLDGNKIGNEYVDKKSKINWIFTANTVDKQEKPNKVINKNYGINKYFNKLGLPSTGDDSIYIIVSTSIVAIILGLIMMKKRKRDFH</sequence>
<dbReference type="GeneID" id="66300790"/>
<keyword evidence="1" id="KW-0472">Membrane</keyword>
<evidence type="ECO:0000256" key="1">
    <source>
        <dbReference type="SAM" id="Phobius"/>
    </source>
</evidence>
<name>A0ABD4REH8_9CLOT</name>
<dbReference type="Proteomes" id="UP000775179">
    <property type="component" value="Unassembled WGS sequence"/>
</dbReference>
<dbReference type="EMBL" id="JAIFTX010000004">
    <property type="protein sequence ID" value="MBX7289922.1"/>
    <property type="molecule type" value="Genomic_DNA"/>
</dbReference>
<organism evidence="2 3">
    <name type="scientific">Clostridium chauvoei</name>
    <dbReference type="NCBI Taxonomy" id="46867"/>
    <lineage>
        <taxon>Bacteria</taxon>
        <taxon>Bacillati</taxon>
        <taxon>Bacillota</taxon>
        <taxon>Clostridia</taxon>
        <taxon>Eubacteriales</taxon>
        <taxon>Clostridiaceae</taxon>
        <taxon>Clostridium</taxon>
    </lineage>
</organism>
<keyword evidence="1" id="KW-1133">Transmembrane helix</keyword>
<comment type="caution">
    <text evidence="2">The sequence shown here is derived from an EMBL/GenBank/DDBJ whole genome shotgun (WGS) entry which is preliminary data.</text>
</comment>
<evidence type="ECO:0000313" key="3">
    <source>
        <dbReference type="Proteomes" id="UP000775179"/>
    </source>
</evidence>
<accession>A0ABD4REH8</accession>
<feature type="transmembrane region" description="Helical" evidence="1">
    <location>
        <begin position="199"/>
        <end position="218"/>
    </location>
</feature>
<dbReference type="RefSeq" id="WP_021874778.1">
    <property type="nucleotide sequence ID" value="NZ_CP018624.1"/>
</dbReference>
<proteinExistence type="predicted"/>